<comment type="caution">
    <text evidence="5">The sequence shown here is derived from an EMBL/GenBank/DDBJ whole genome shotgun (WGS) entry which is preliminary data.</text>
</comment>
<organism evidence="5 6">
    <name type="scientific">Leishmania martiniquensis</name>
    <dbReference type="NCBI Taxonomy" id="1580590"/>
    <lineage>
        <taxon>Eukaryota</taxon>
        <taxon>Discoba</taxon>
        <taxon>Euglenozoa</taxon>
        <taxon>Kinetoplastea</taxon>
        <taxon>Metakinetoplastina</taxon>
        <taxon>Trypanosomatida</taxon>
        <taxon>Trypanosomatidae</taxon>
        <taxon>Leishmaniinae</taxon>
        <taxon>Leishmania</taxon>
    </lineage>
</organism>
<evidence type="ECO:0000313" key="5">
    <source>
        <dbReference type="EMBL" id="KAG5484734.1"/>
    </source>
</evidence>
<dbReference type="AlphaFoldDB" id="A0A836H4P1"/>
<dbReference type="SUPFAM" id="SSF52075">
    <property type="entry name" value="Outer arm dynein light chain 1"/>
    <property type="match status" value="1"/>
</dbReference>
<dbReference type="SMART" id="SM00365">
    <property type="entry name" value="LRR_SD22"/>
    <property type="match status" value="3"/>
</dbReference>
<evidence type="ECO:0000256" key="3">
    <source>
        <dbReference type="SAM" id="Coils"/>
    </source>
</evidence>
<feature type="region of interest" description="Disordered" evidence="4">
    <location>
        <begin position="350"/>
        <end position="387"/>
    </location>
</feature>
<dbReference type="InterPro" id="IPR001611">
    <property type="entry name" value="Leu-rich_rpt"/>
</dbReference>
<dbReference type="EMBL" id="JAFEUZ010000011">
    <property type="protein sequence ID" value="KAG5484734.1"/>
    <property type="molecule type" value="Genomic_DNA"/>
</dbReference>
<dbReference type="OrthoDB" id="266138at2759"/>
<evidence type="ECO:0000256" key="4">
    <source>
        <dbReference type="SAM" id="MobiDB-lite"/>
    </source>
</evidence>
<keyword evidence="1" id="KW-0433">Leucine-rich repeat</keyword>
<dbReference type="Gene3D" id="3.80.10.10">
    <property type="entry name" value="Ribonuclease Inhibitor"/>
    <property type="match status" value="2"/>
</dbReference>
<dbReference type="PANTHER" id="PTHR15454:SF56">
    <property type="entry name" value="PROTEIN PHOSPHATASE 1 REGULATORY SUBUNIT 7-RELATED"/>
    <property type="match status" value="1"/>
</dbReference>
<dbReference type="PROSITE" id="PS51450">
    <property type="entry name" value="LRR"/>
    <property type="match status" value="4"/>
</dbReference>
<dbReference type="GO" id="GO:0005737">
    <property type="term" value="C:cytoplasm"/>
    <property type="evidence" value="ECO:0007669"/>
    <property type="project" value="TreeGrafter"/>
</dbReference>
<feature type="compositionally biased region" description="Polar residues" evidence="4">
    <location>
        <begin position="206"/>
        <end position="236"/>
    </location>
</feature>
<name>A0A836H4P1_9TRYP</name>
<dbReference type="SMART" id="SM00369">
    <property type="entry name" value="LRR_TYP"/>
    <property type="match status" value="4"/>
</dbReference>
<dbReference type="PANTHER" id="PTHR15454">
    <property type="entry name" value="NISCHARIN RELATED"/>
    <property type="match status" value="1"/>
</dbReference>
<feature type="compositionally biased region" description="Polar residues" evidence="4">
    <location>
        <begin position="375"/>
        <end position="387"/>
    </location>
</feature>
<feature type="compositionally biased region" description="Basic and acidic residues" evidence="4">
    <location>
        <begin position="298"/>
        <end position="307"/>
    </location>
</feature>
<dbReference type="RefSeq" id="XP_067180513.1">
    <property type="nucleotide sequence ID" value="XM_067323972.1"/>
</dbReference>
<gene>
    <name evidence="5" type="ORF">LSCM1_06555</name>
</gene>
<evidence type="ECO:0008006" key="7">
    <source>
        <dbReference type="Google" id="ProtNLM"/>
    </source>
</evidence>
<proteinExistence type="predicted"/>
<sequence>MEVDLRRRGLQSFNPAEFANTDEHLRILLQVRQLDLSHNSLYTIRGLEGLTHLTVLNISHNGLRSLGGGLPLTLQVLDASHNSLASLQNAALLPLQFLTSLNVSFNDLEDLRGVPNVTAQLTYLDVRSNRLTSLMGIEHCTRLRTLHAEANLLREVADVASIKSLSLLCAVFLSGNPLLLRKRLLTTLHHMLPSSVEEDDLPTTAPPSSVRSSTAAPPSVPDTSSVASLDRSTVASVSEHRQEVRCGSRQSSRPASVHQRTTLSARDTTDMCDSSALQERTAPLHAHSSTPQRHRHLPSREASDRGHPLQSLVAASSTATVPAVASGVVGGASDSPTCPRRALPHEHRLAETPGDLPVPSSPDIAHASVSFGPVHSTNGRDPLTGSTLQVSASLPHERGSVDAAPQAPRHCASHTCALDRDDLEEQLARVTAERDRYQREVVLLRREVRDLRQKCAQGSVQEMVDLDEGGQTSVCPPAVAAASVHREVNLGCAPNEPHRTRQAPQQGLCPERFLAVEMSAHSSACSQDRESGPPEPSNSNLCSAPQHKDRVAQASRSSPPSAWLAAPQRVAPMSRSGVPSTMDRREVAALFMATLQQSNSSSR</sequence>
<dbReference type="InterPro" id="IPR003591">
    <property type="entry name" value="Leu-rich_rpt_typical-subtyp"/>
</dbReference>
<keyword evidence="6" id="KW-1185">Reference proteome</keyword>
<accession>A0A836H4P1</accession>
<evidence type="ECO:0000313" key="6">
    <source>
        <dbReference type="Proteomes" id="UP000673552"/>
    </source>
</evidence>
<dbReference type="SMR" id="A0A836H4P1"/>
<feature type="region of interest" description="Disordered" evidence="4">
    <location>
        <begin position="520"/>
        <end position="582"/>
    </location>
</feature>
<feature type="coiled-coil region" evidence="3">
    <location>
        <begin position="420"/>
        <end position="454"/>
    </location>
</feature>
<feature type="region of interest" description="Disordered" evidence="4">
    <location>
        <begin position="196"/>
        <end position="308"/>
    </location>
</feature>
<protein>
    <recommendedName>
        <fullName evidence="7">Leucine-rich repeat protein</fullName>
    </recommendedName>
</protein>
<evidence type="ECO:0000256" key="1">
    <source>
        <dbReference type="ARBA" id="ARBA00022614"/>
    </source>
</evidence>
<keyword evidence="2" id="KW-0677">Repeat</keyword>
<dbReference type="KEGG" id="lmat:92516484"/>
<feature type="compositionally biased region" description="Polar residues" evidence="4">
    <location>
        <begin position="248"/>
        <end position="278"/>
    </location>
</feature>
<dbReference type="InterPro" id="IPR032675">
    <property type="entry name" value="LRR_dom_sf"/>
</dbReference>
<keyword evidence="3" id="KW-0175">Coiled coil</keyword>
<reference evidence="5 6" key="1">
    <citation type="submission" date="2021-03" db="EMBL/GenBank/DDBJ databases">
        <title>Leishmania (Mundinia) martiniquensis Genome sequencing and assembly.</title>
        <authorList>
            <person name="Almutairi H."/>
            <person name="Gatherer D."/>
        </authorList>
    </citation>
    <scope>NUCLEOTIDE SEQUENCE [LARGE SCALE GENOMIC DNA]</scope>
    <source>
        <strain evidence="5">LSCM1</strain>
    </source>
</reference>
<dbReference type="Proteomes" id="UP000673552">
    <property type="component" value="Chromosome 11"/>
</dbReference>
<dbReference type="GeneID" id="92516484"/>
<evidence type="ECO:0000256" key="2">
    <source>
        <dbReference type="ARBA" id="ARBA00022737"/>
    </source>
</evidence>